<dbReference type="CDD" id="cd01359">
    <property type="entry name" value="Argininosuccinate_lyase"/>
    <property type="match status" value="1"/>
</dbReference>
<comment type="similarity">
    <text evidence="6">Belongs to the lyase 1 family. Argininosuccinate lyase subfamily.</text>
</comment>
<reference evidence="9" key="1">
    <citation type="submission" date="2022-08" db="EMBL/GenBank/DDBJ databases">
        <title>Alicyclobacillus fastidiosus DSM 17978, complete genome.</title>
        <authorList>
            <person name="Wang Q."/>
            <person name="Cai R."/>
            <person name="Wang Z."/>
        </authorList>
    </citation>
    <scope>NUCLEOTIDE SEQUENCE</scope>
    <source>
        <strain evidence="9">DSM 17978</strain>
    </source>
</reference>
<proteinExistence type="inferred from homology"/>
<dbReference type="NCBIfam" id="TIGR00838">
    <property type="entry name" value="argH"/>
    <property type="match status" value="1"/>
</dbReference>
<comment type="catalytic activity">
    <reaction evidence="6">
        <text>2-(N(omega)-L-arginino)succinate = fumarate + L-arginine</text>
        <dbReference type="Rhea" id="RHEA:24020"/>
        <dbReference type="ChEBI" id="CHEBI:29806"/>
        <dbReference type="ChEBI" id="CHEBI:32682"/>
        <dbReference type="ChEBI" id="CHEBI:57472"/>
        <dbReference type="EC" id="4.3.2.1"/>
    </reaction>
</comment>
<protein>
    <recommendedName>
        <fullName evidence="2 6">Argininosuccinate lyase</fullName>
        <shortName evidence="6">ASAL</shortName>
        <ecNumber evidence="2 6">4.3.2.1</ecNumber>
    </recommendedName>
    <alternativeName>
        <fullName evidence="6">Arginosuccinase</fullName>
    </alternativeName>
</protein>
<dbReference type="PRINTS" id="PR00145">
    <property type="entry name" value="ARGSUCLYASE"/>
</dbReference>
<organism evidence="9 10">
    <name type="scientific">Alicyclobacillus fastidiosus</name>
    <dbReference type="NCBI Taxonomy" id="392011"/>
    <lineage>
        <taxon>Bacteria</taxon>
        <taxon>Bacillati</taxon>
        <taxon>Bacillota</taxon>
        <taxon>Bacilli</taxon>
        <taxon>Bacillales</taxon>
        <taxon>Alicyclobacillaceae</taxon>
        <taxon>Alicyclobacillus</taxon>
    </lineage>
</organism>
<evidence type="ECO:0000256" key="3">
    <source>
        <dbReference type="ARBA" id="ARBA00022571"/>
    </source>
</evidence>
<dbReference type="PANTHER" id="PTHR43814:SF1">
    <property type="entry name" value="ARGININOSUCCINATE LYASE"/>
    <property type="match status" value="1"/>
</dbReference>
<keyword evidence="5 6" id="KW-0456">Lyase</keyword>
<dbReference type="EMBL" id="CP104067">
    <property type="protein sequence ID" value="WAH40467.1"/>
    <property type="molecule type" value="Genomic_DNA"/>
</dbReference>
<gene>
    <name evidence="6 9" type="primary">argH</name>
    <name evidence="9" type="ORF">NZD89_19325</name>
</gene>
<dbReference type="EC" id="4.3.2.1" evidence="2 6"/>
<dbReference type="Gene3D" id="1.10.40.30">
    <property type="entry name" value="Fumarase/aspartase (C-terminal domain)"/>
    <property type="match status" value="1"/>
</dbReference>
<dbReference type="RefSeq" id="WP_268004366.1">
    <property type="nucleotide sequence ID" value="NZ_BSUT01000001.1"/>
</dbReference>
<keyword evidence="6" id="KW-0963">Cytoplasm</keyword>
<dbReference type="InterPro" id="IPR008948">
    <property type="entry name" value="L-Aspartase-like"/>
</dbReference>
<dbReference type="PROSITE" id="PS00163">
    <property type="entry name" value="FUMARATE_LYASES"/>
    <property type="match status" value="1"/>
</dbReference>
<dbReference type="Pfam" id="PF14698">
    <property type="entry name" value="ASL_C2"/>
    <property type="match status" value="1"/>
</dbReference>
<dbReference type="InterPro" id="IPR029419">
    <property type="entry name" value="Arg_succ_lyase_C"/>
</dbReference>
<evidence type="ECO:0000256" key="1">
    <source>
        <dbReference type="ARBA" id="ARBA00004941"/>
    </source>
</evidence>
<feature type="domain" description="Fumarate lyase N-terminal" evidence="7">
    <location>
        <begin position="6"/>
        <end position="300"/>
    </location>
</feature>
<evidence type="ECO:0000313" key="9">
    <source>
        <dbReference type="EMBL" id="WAH40467.1"/>
    </source>
</evidence>
<feature type="domain" description="Argininosuccinate lyase C-terminal" evidence="8">
    <location>
        <begin position="363"/>
        <end position="431"/>
    </location>
</feature>
<dbReference type="Gene3D" id="1.20.200.10">
    <property type="entry name" value="Fumarase/aspartase (Central domain)"/>
    <property type="match status" value="1"/>
</dbReference>
<dbReference type="HAMAP" id="MF_00006">
    <property type="entry name" value="Arg_succ_lyase"/>
    <property type="match status" value="1"/>
</dbReference>
<dbReference type="InterPro" id="IPR020557">
    <property type="entry name" value="Fumarate_lyase_CS"/>
</dbReference>
<dbReference type="Proteomes" id="UP001164761">
    <property type="component" value="Chromosome"/>
</dbReference>
<dbReference type="Pfam" id="PF00206">
    <property type="entry name" value="Lyase_1"/>
    <property type="match status" value="1"/>
</dbReference>
<accession>A0ABY6ZC76</accession>
<sequence length="458" mass="50465">MKLWGGRFAEDTNALVLKYTASISFDERLWPYDIRGSIAHARMLADCGIISPAEGRQIIEGLESLAADIEAGEVTFALDDEDIHMNIERLLTERIGAVAGKLHTARSRNDQVALDMHMFVRDAVSSIADGVKELQAALIRQAETHLGVIVPGFTHLQRAQPILLSHHFLAYVWMLERDKARLSFLGEQVDRMPLGAGALAGTTFPIDRQQVANELQFSSIYENSLDAVSDRDYLLDLLYSVSTIMTHLSRLSEELVLWSTEEFGWVELADQYATGSSMMPQKKNPDVPELIRGKSGRVFGHLVGMFTVLKGLPLAYNKDLQEDKEGVFDAIDTVLPALKLMAGTISTMRIREGRLTDAFARDFSNATDLADYLVRKGIPFRQAHAIVGQLVQLAILQGTNLLGLDLGMMQAAASVIEEDVYELLRPESVVAARQSRGGTAPSAVKLQLALAKEQCGVE</sequence>
<evidence type="ECO:0000256" key="6">
    <source>
        <dbReference type="HAMAP-Rule" id="MF_00006"/>
    </source>
</evidence>
<comment type="pathway">
    <text evidence="1 6">Amino-acid biosynthesis; L-arginine biosynthesis; L-arginine from L-ornithine and carbamoyl phosphate: step 3/3.</text>
</comment>
<dbReference type="GO" id="GO:0004056">
    <property type="term" value="F:argininosuccinate lyase activity"/>
    <property type="evidence" value="ECO:0007669"/>
    <property type="project" value="UniProtKB-EC"/>
</dbReference>
<evidence type="ECO:0000256" key="5">
    <source>
        <dbReference type="ARBA" id="ARBA00023239"/>
    </source>
</evidence>
<dbReference type="PRINTS" id="PR00149">
    <property type="entry name" value="FUMRATELYASE"/>
</dbReference>
<evidence type="ECO:0000256" key="2">
    <source>
        <dbReference type="ARBA" id="ARBA00012338"/>
    </source>
</evidence>
<dbReference type="InterPro" id="IPR022761">
    <property type="entry name" value="Fumarate_lyase_N"/>
</dbReference>
<dbReference type="SUPFAM" id="SSF48557">
    <property type="entry name" value="L-aspartase-like"/>
    <property type="match status" value="1"/>
</dbReference>
<evidence type="ECO:0000256" key="4">
    <source>
        <dbReference type="ARBA" id="ARBA00022605"/>
    </source>
</evidence>
<dbReference type="Gene3D" id="1.10.275.10">
    <property type="entry name" value="Fumarase/aspartase (N-terminal domain)"/>
    <property type="match status" value="1"/>
</dbReference>
<evidence type="ECO:0000313" key="10">
    <source>
        <dbReference type="Proteomes" id="UP001164761"/>
    </source>
</evidence>
<dbReference type="InterPro" id="IPR024083">
    <property type="entry name" value="Fumarase/histidase_N"/>
</dbReference>
<keyword evidence="4 6" id="KW-0028">Amino-acid biosynthesis</keyword>
<evidence type="ECO:0000259" key="8">
    <source>
        <dbReference type="Pfam" id="PF14698"/>
    </source>
</evidence>
<keyword evidence="3 6" id="KW-0055">Arginine biosynthesis</keyword>
<name>A0ABY6ZC76_9BACL</name>
<dbReference type="InterPro" id="IPR000362">
    <property type="entry name" value="Fumarate_lyase_fam"/>
</dbReference>
<keyword evidence="10" id="KW-1185">Reference proteome</keyword>
<comment type="subcellular location">
    <subcellularLocation>
        <location evidence="6">Cytoplasm</location>
    </subcellularLocation>
</comment>
<evidence type="ECO:0000259" key="7">
    <source>
        <dbReference type="Pfam" id="PF00206"/>
    </source>
</evidence>
<dbReference type="InterPro" id="IPR009049">
    <property type="entry name" value="Argininosuccinate_lyase"/>
</dbReference>
<dbReference type="PANTHER" id="PTHR43814">
    <property type="entry name" value="ARGININOSUCCINATE LYASE"/>
    <property type="match status" value="1"/>
</dbReference>